<accession>A0A9X3EQF7</accession>
<keyword evidence="3" id="KW-1185">Reference proteome</keyword>
<feature type="compositionally biased region" description="Acidic residues" evidence="1">
    <location>
        <begin position="83"/>
        <end position="93"/>
    </location>
</feature>
<feature type="region of interest" description="Disordered" evidence="1">
    <location>
        <begin position="18"/>
        <end position="116"/>
    </location>
</feature>
<evidence type="ECO:0000313" key="2">
    <source>
        <dbReference type="EMBL" id="MCY1008288.1"/>
    </source>
</evidence>
<sequence length="322" mass="33039">MKISLNQRMALTMVLALPACPGGGKEPGETEGEATEGPATEGPATEGPATEGPATEGPATEGPATEGPVTAGETEEPATAGETETEGPGETETEGPATAGESEGETAGESPAECEQADPAANAAFKLVFKDWGDDNFTFFDFDVQCVVDSVTVADAAVTTAMTCEVDGASEPASLRFAVAPEGAVDWDAGLAVRLKIEQDFDFAAKRIVQLRVAADDAILAVATSGGVDNNSGYPEAFLPLVYGYSLVCQGAGETGEDGTPAQIDLSDPGKAELHLISQHRGSLPIDAEHAYAVDAGAVVVGESNHYPVSQEVLLRRVRLGE</sequence>
<evidence type="ECO:0000313" key="3">
    <source>
        <dbReference type="Proteomes" id="UP001150924"/>
    </source>
</evidence>
<dbReference type="RefSeq" id="WP_267770923.1">
    <property type="nucleotide sequence ID" value="NZ_JAPNKE010000002.1"/>
</dbReference>
<dbReference type="AlphaFoldDB" id="A0A9X3EQF7"/>
<protein>
    <submittedName>
        <fullName evidence="2">Uncharacterized protein</fullName>
    </submittedName>
</protein>
<reference evidence="2" key="1">
    <citation type="submission" date="2022-11" db="EMBL/GenBank/DDBJ databases">
        <title>Minimal conservation of predation-associated metabolite biosynthetic gene clusters underscores biosynthetic potential of Myxococcota including descriptions for ten novel species: Archangium lansinium sp. nov., Myxococcus landrumus sp. nov., Nannocystis bai.</title>
        <authorList>
            <person name="Ahearne A."/>
            <person name="Stevens C."/>
            <person name="Phillips K."/>
        </authorList>
    </citation>
    <scope>NUCLEOTIDE SEQUENCE</scope>
    <source>
        <strain evidence="2">Na p29</strain>
    </source>
</reference>
<comment type="caution">
    <text evidence="2">The sequence shown here is derived from an EMBL/GenBank/DDBJ whole genome shotgun (WGS) entry which is preliminary data.</text>
</comment>
<proteinExistence type="predicted"/>
<gene>
    <name evidence="2" type="ORF">OV079_22540</name>
</gene>
<name>A0A9X3EQF7_9BACT</name>
<dbReference type="EMBL" id="JAPNKE010000002">
    <property type="protein sequence ID" value="MCY1008288.1"/>
    <property type="molecule type" value="Genomic_DNA"/>
</dbReference>
<dbReference type="Proteomes" id="UP001150924">
    <property type="component" value="Unassembled WGS sequence"/>
</dbReference>
<evidence type="ECO:0000256" key="1">
    <source>
        <dbReference type="SAM" id="MobiDB-lite"/>
    </source>
</evidence>
<feature type="compositionally biased region" description="Low complexity" evidence="1">
    <location>
        <begin position="94"/>
        <end position="113"/>
    </location>
</feature>
<feature type="compositionally biased region" description="Low complexity" evidence="1">
    <location>
        <begin position="35"/>
        <end position="82"/>
    </location>
</feature>
<organism evidence="2 3">
    <name type="scientific">Nannocystis pusilla</name>
    <dbReference type="NCBI Taxonomy" id="889268"/>
    <lineage>
        <taxon>Bacteria</taxon>
        <taxon>Pseudomonadati</taxon>
        <taxon>Myxococcota</taxon>
        <taxon>Polyangia</taxon>
        <taxon>Nannocystales</taxon>
        <taxon>Nannocystaceae</taxon>
        <taxon>Nannocystis</taxon>
    </lineage>
</organism>